<accession>A0ABS5QCL9</accession>
<organism evidence="1 2">
    <name type="scientific">Roseococcus pinisoli</name>
    <dbReference type="NCBI Taxonomy" id="2835040"/>
    <lineage>
        <taxon>Bacteria</taxon>
        <taxon>Pseudomonadati</taxon>
        <taxon>Pseudomonadota</taxon>
        <taxon>Alphaproteobacteria</taxon>
        <taxon>Acetobacterales</taxon>
        <taxon>Roseomonadaceae</taxon>
        <taxon>Roseococcus</taxon>
    </lineage>
</organism>
<protein>
    <recommendedName>
        <fullName evidence="3">Peptidase C39-like domain-containing protein</fullName>
    </recommendedName>
</protein>
<evidence type="ECO:0008006" key="3">
    <source>
        <dbReference type="Google" id="ProtNLM"/>
    </source>
</evidence>
<dbReference type="EMBL" id="JAHCDA010000001">
    <property type="protein sequence ID" value="MBS7810697.1"/>
    <property type="molecule type" value="Genomic_DNA"/>
</dbReference>
<keyword evidence="2" id="KW-1185">Reference proteome</keyword>
<proteinExistence type="predicted"/>
<dbReference type="RefSeq" id="WP_213669301.1">
    <property type="nucleotide sequence ID" value="NZ_JAHCDA010000001.1"/>
</dbReference>
<comment type="caution">
    <text evidence="1">The sequence shown here is derived from an EMBL/GenBank/DDBJ whole genome shotgun (WGS) entry which is preliminary data.</text>
</comment>
<name>A0ABS5QCL9_9PROT</name>
<sequence length="202" mass="22029">MTKPASMNEAPPYFSQWASAELVPEFLEGRPNATDPLWAESGAADLAEYARWAHHLCGMACLGMAMAARGEAHSIHALRRGVQALGGYVDQGGDDIRGLIYAGAVAWLNARGIPARIVLDEPRPRLGPGDLYMASVHPRIRTPELEPPHKGGHLVLVFGTDEEARLRFHNPSGHSDATRRDVRMAPAEFDRFHADRGILIPG</sequence>
<reference evidence="1 2" key="1">
    <citation type="submission" date="2021-05" db="EMBL/GenBank/DDBJ databases">
        <title>Roseococcus sp. XZZS9, whole genome shotgun sequencing project.</title>
        <authorList>
            <person name="Zhao G."/>
            <person name="Shen L."/>
        </authorList>
    </citation>
    <scope>NUCLEOTIDE SEQUENCE [LARGE SCALE GENOMIC DNA]</scope>
    <source>
        <strain evidence="1 2">XZZS9</strain>
    </source>
</reference>
<dbReference type="Proteomes" id="UP000766336">
    <property type="component" value="Unassembled WGS sequence"/>
</dbReference>
<gene>
    <name evidence="1" type="ORF">KHU32_07095</name>
</gene>
<evidence type="ECO:0000313" key="1">
    <source>
        <dbReference type="EMBL" id="MBS7810697.1"/>
    </source>
</evidence>
<evidence type="ECO:0000313" key="2">
    <source>
        <dbReference type="Proteomes" id="UP000766336"/>
    </source>
</evidence>